<dbReference type="PANTHER" id="PTHR11863">
    <property type="entry name" value="STEROL DESATURASE"/>
    <property type="match status" value="1"/>
</dbReference>
<dbReference type="InterPro" id="IPR050307">
    <property type="entry name" value="Sterol_Desaturase_Related"/>
</dbReference>
<protein>
    <submittedName>
        <fullName evidence="7">Sterol desaturase family protein</fullName>
    </submittedName>
</protein>
<feature type="domain" description="Fatty acid hydroxylase" evidence="6">
    <location>
        <begin position="77"/>
        <end position="208"/>
    </location>
</feature>
<feature type="transmembrane region" description="Helical" evidence="5">
    <location>
        <begin position="36"/>
        <end position="58"/>
    </location>
</feature>
<sequence length="239" mass="27917">MTVFHYIVIAFFLVFAAIEMIARRRAFPDVRFWRLMGVLSFILYFAIATFAPFLWDAWLGSHQLFNASKLPFIAQIVIGFFVVEFAIYFWHRAMHSWDPLWRVTHQMHHAAERVDIWGAYYFHPIDMLGWALLASLCLVGIVGLTPAATLVVAVVTTIPGMFQHLNIRTPHWLGYIVQRPESHMIHHQRGVHAYNYGDIPLPDMIFGTFRNPREWEGENGFHPGSTREIWPMLFFRKIS</sequence>
<feature type="transmembrane region" description="Helical" evidence="5">
    <location>
        <begin position="70"/>
        <end position="91"/>
    </location>
</feature>
<dbReference type="Pfam" id="PF04116">
    <property type="entry name" value="FA_hydroxylase"/>
    <property type="match status" value="1"/>
</dbReference>
<evidence type="ECO:0000313" key="8">
    <source>
        <dbReference type="Proteomes" id="UP001139451"/>
    </source>
</evidence>
<gene>
    <name evidence="7" type="ORF">M9978_02100</name>
</gene>
<keyword evidence="2 5" id="KW-0812">Transmembrane</keyword>
<proteinExistence type="predicted"/>
<dbReference type="GO" id="GO:0008610">
    <property type="term" value="P:lipid biosynthetic process"/>
    <property type="evidence" value="ECO:0007669"/>
    <property type="project" value="InterPro"/>
</dbReference>
<dbReference type="Proteomes" id="UP001139451">
    <property type="component" value="Unassembled WGS sequence"/>
</dbReference>
<evidence type="ECO:0000313" key="7">
    <source>
        <dbReference type="EMBL" id="MCP3729208.1"/>
    </source>
</evidence>
<comment type="subcellular location">
    <subcellularLocation>
        <location evidence="1">Membrane</location>
    </subcellularLocation>
</comment>
<evidence type="ECO:0000259" key="6">
    <source>
        <dbReference type="Pfam" id="PF04116"/>
    </source>
</evidence>
<dbReference type="GO" id="GO:0016491">
    <property type="term" value="F:oxidoreductase activity"/>
    <property type="evidence" value="ECO:0007669"/>
    <property type="project" value="InterPro"/>
</dbReference>
<keyword evidence="3 5" id="KW-1133">Transmembrane helix</keyword>
<dbReference type="GO" id="GO:0016020">
    <property type="term" value="C:membrane"/>
    <property type="evidence" value="ECO:0007669"/>
    <property type="project" value="UniProtKB-SubCell"/>
</dbReference>
<organism evidence="7 8">
    <name type="scientific">Sphingomonas tagetis</name>
    <dbReference type="NCBI Taxonomy" id="2949092"/>
    <lineage>
        <taxon>Bacteria</taxon>
        <taxon>Pseudomonadati</taxon>
        <taxon>Pseudomonadota</taxon>
        <taxon>Alphaproteobacteria</taxon>
        <taxon>Sphingomonadales</taxon>
        <taxon>Sphingomonadaceae</taxon>
        <taxon>Sphingomonas</taxon>
    </lineage>
</organism>
<name>A0A9X2KN23_9SPHN</name>
<dbReference type="GO" id="GO:0005506">
    <property type="term" value="F:iron ion binding"/>
    <property type="evidence" value="ECO:0007669"/>
    <property type="project" value="InterPro"/>
</dbReference>
<reference evidence="7" key="1">
    <citation type="submission" date="2022-05" db="EMBL/GenBank/DDBJ databases">
        <title>Sphingomonas sp. strain MG17 Genome sequencing and assembly.</title>
        <authorList>
            <person name="Kim I."/>
        </authorList>
    </citation>
    <scope>NUCLEOTIDE SEQUENCE</scope>
    <source>
        <strain evidence="7">MG17</strain>
    </source>
</reference>
<keyword evidence="8" id="KW-1185">Reference proteome</keyword>
<feature type="transmembrane region" description="Helical" evidence="5">
    <location>
        <begin position="130"/>
        <end position="158"/>
    </location>
</feature>
<comment type="caution">
    <text evidence="7">The sequence shown here is derived from an EMBL/GenBank/DDBJ whole genome shotgun (WGS) entry which is preliminary data.</text>
</comment>
<evidence type="ECO:0000256" key="5">
    <source>
        <dbReference type="SAM" id="Phobius"/>
    </source>
</evidence>
<dbReference type="EMBL" id="JAMLDX010000001">
    <property type="protein sequence ID" value="MCP3729208.1"/>
    <property type="molecule type" value="Genomic_DNA"/>
</dbReference>
<accession>A0A9X2KN23</accession>
<dbReference type="InterPro" id="IPR006694">
    <property type="entry name" value="Fatty_acid_hydroxylase"/>
</dbReference>
<dbReference type="RefSeq" id="WP_254291187.1">
    <property type="nucleotide sequence ID" value="NZ_JAMLDX010000001.1"/>
</dbReference>
<keyword evidence="4 5" id="KW-0472">Membrane</keyword>
<evidence type="ECO:0000256" key="4">
    <source>
        <dbReference type="ARBA" id="ARBA00023136"/>
    </source>
</evidence>
<evidence type="ECO:0000256" key="1">
    <source>
        <dbReference type="ARBA" id="ARBA00004370"/>
    </source>
</evidence>
<dbReference type="AlphaFoldDB" id="A0A9X2KN23"/>
<evidence type="ECO:0000256" key="3">
    <source>
        <dbReference type="ARBA" id="ARBA00022989"/>
    </source>
</evidence>
<evidence type="ECO:0000256" key="2">
    <source>
        <dbReference type="ARBA" id="ARBA00022692"/>
    </source>
</evidence>